<name>A0ABP5WYC6_9ACTN</name>
<sequence>MTAPGRTRVFPLTARFHLVGWRSKYRLRAKVIRADVDGREKILGFAATVLGYTVGLGIFPEPCGTTSGWFRDFGHRFGRYTIGGWRTVRRVPVSTGWAFGGNGSRIGCYATVASRTLMFAKFATRAQVRAHREHHGDLHGKAGR</sequence>
<gene>
    <name evidence="1" type="ORF">GCM10010421_32080</name>
</gene>
<keyword evidence="2" id="KW-1185">Reference proteome</keyword>
<evidence type="ECO:0000313" key="1">
    <source>
        <dbReference type="EMBL" id="GAA2439411.1"/>
    </source>
</evidence>
<comment type="caution">
    <text evidence="1">The sequence shown here is derived from an EMBL/GenBank/DDBJ whole genome shotgun (WGS) entry which is preliminary data.</text>
</comment>
<evidence type="ECO:0000313" key="2">
    <source>
        <dbReference type="Proteomes" id="UP001500460"/>
    </source>
</evidence>
<protein>
    <recommendedName>
        <fullName evidence="3">Transposase</fullName>
    </recommendedName>
</protein>
<evidence type="ECO:0008006" key="3">
    <source>
        <dbReference type="Google" id="ProtNLM"/>
    </source>
</evidence>
<reference evidence="2" key="1">
    <citation type="journal article" date="2019" name="Int. J. Syst. Evol. Microbiol.">
        <title>The Global Catalogue of Microorganisms (GCM) 10K type strain sequencing project: providing services to taxonomists for standard genome sequencing and annotation.</title>
        <authorList>
            <consortium name="The Broad Institute Genomics Platform"/>
            <consortium name="The Broad Institute Genome Sequencing Center for Infectious Disease"/>
            <person name="Wu L."/>
            <person name="Ma J."/>
        </authorList>
    </citation>
    <scope>NUCLEOTIDE SEQUENCE [LARGE SCALE GENOMIC DNA]</scope>
    <source>
        <strain evidence="2">JCM 6922</strain>
    </source>
</reference>
<dbReference type="Proteomes" id="UP001500460">
    <property type="component" value="Unassembled WGS sequence"/>
</dbReference>
<proteinExistence type="predicted"/>
<accession>A0ABP5WYC6</accession>
<dbReference type="RefSeq" id="WP_344603841.1">
    <property type="nucleotide sequence ID" value="NZ_BAAATK010000018.1"/>
</dbReference>
<dbReference type="EMBL" id="BAAATK010000018">
    <property type="protein sequence ID" value="GAA2439411.1"/>
    <property type="molecule type" value="Genomic_DNA"/>
</dbReference>
<organism evidence="1 2">
    <name type="scientific">Streptomyces glaucus</name>
    <dbReference type="NCBI Taxonomy" id="284029"/>
    <lineage>
        <taxon>Bacteria</taxon>
        <taxon>Bacillati</taxon>
        <taxon>Actinomycetota</taxon>
        <taxon>Actinomycetes</taxon>
        <taxon>Kitasatosporales</taxon>
        <taxon>Streptomycetaceae</taxon>
        <taxon>Streptomyces</taxon>
    </lineage>
</organism>